<dbReference type="SUPFAM" id="SSF56317">
    <property type="entry name" value="Carbon-nitrogen hydrolase"/>
    <property type="match status" value="1"/>
</dbReference>
<sequence>MNTTVDPSTTTIHNSAYLFNPSGSLLDRYDKRELLTLVEKPLWTNNIILPFLASSGLQIKPGKNHPGLQTPWGKAGILLCNESADPALTSSYSDNGASFLVNLGNDGWFANYFITRQHFYNNRLRAVEARKDIVINNNRGISGIIRANGEVAAQFQLNESSVQQVDIYPNQILATDYHFFIYLLLFTTAILGSIRLYAYLKLKSHNTY</sequence>
<keyword evidence="3" id="KW-1003">Cell membrane</keyword>
<evidence type="ECO:0000256" key="2">
    <source>
        <dbReference type="ARBA" id="ARBA00010065"/>
    </source>
</evidence>
<accession>A0A369Q1K8</accession>
<dbReference type="Pfam" id="PF00795">
    <property type="entry name" value="CN_hydrolase"/>
    <property type="match status" value="1"/>
</dbReference>
<keyword evidence="12" id="KW-1185">Reference proteome</keyword>
<dbReference type="AlphaFoldDB" id="A0A369Q1K8"/>
<comment type="caution">
    <text evidence="11">The sequence shown here is derived from an EMBL/GenBank/DDBJ whole genome shotgun (WGS) entry which is preliminary data.</text>
</comment>
<evidence type="ECO:0000256" key="9">
    <source>
        <dbReference type="SAM" id="Phobius"/>
    </source>
</evidence>
<dbReference type="EC" id="2.3.1.-" evidence="11"/>
<keyword evidence="5 9" id="KW-0812">Transmembrane</keyword>
<feature type="domain" description="CN hydrolase" evidence="10">
    <location>
        <begin position="1"/>
        <end position="169"/>
    </location>
</feature>
<evidence type="ECO:0000256" key="4">
    <source>
        <dbReference type="ARBA" id="ARBA00022679"/>
    </source>
</evidence>
<dbReference type="Gene3D" id="3.60.110.10">
    <property type="entry name" value="Carbon-nitrogen hydrolase"/>
    <property type="match status" value="1"/>
</dbReference>
<evidence type="ECO:0000313" key="11">
    <source>
        <dbReference type="EMBL" id="RDC58811.1"/>
    </source>
</evidence>
<reference evidence="11 12" key="1">
    <citation type="submission" date="2018-04" db="EMBL/GenBank/DDBJ databases">
        <title>Adhaeribacter sp. HMF7616 genome sequencing and assembly.</title>
        <authorList>
            <person name="Kang H."/>
            <person name="Kang J."/>
            <person name="Cha I."/>
            <person name="Kim H."/>
            <person name="Joh K."/>
        </authorList>
    </citation>
    <scope>NUCLEOTIDE SEQUENCE [LARGE SCALE GENOMIC DNA]</scope>
    <source>
        <strain evidence="11 12">HMF7616</strain>
    </source>
</reference>
<dbReference type="PROSITE" id="PS50263">
    <property type="entry name" value="CN_HYDROLASE"/>
    <property type="match status" value="1"/>
</dbReference>
<dbReference type="OrthoDB" id="9804277at2"/>
<keyword evidence="6 9" id="KW-1133">Transmembrane helix</keyword>
<keyword evidence="8 11" id="KW-0012">Acyltransferase</keyword>
<feature type="transmembrane region" description="Helical" evidence="9">
    <location>
        <begin position="179"/>
        <end position="200"/>
    </location>
</feature>
<dbReference type="GO" id="GO:0016410">
    <property type="term" value="F:N-acyltransferase activity"/>
    <property type="evidence" value="ECO:0007669"/>
    <property type="project" value="InterPro"/>
</dbReference>
<gene>
    <name evidence="11" type="ORF">AHMF7616_05245</name>
</gene>
<dbReference type="Proteomes" id="UP000253919">
    <property type="component" value="Unassembled WGS sequence"/>
</dbReference>
<evidence type="ECO:0000256" key="3">
    <source>
        <dbReference type="ARBA" id="ARBA00022475"/>
    </source>
</evidence>
<comment type="subcellular location">
    <subcellularLocation>
        <location evidence="1">Cell membrane</location>
        <topology evidence="1">Multi-pass membrane protein</topology>
    </subcellularLocation>
</comment>
<dbReference type="RefSeq" id="WP_115375825.1">
    <property type="nucleotide sequence ID" value="NZ_QASA01000002.1"/>
</dbReference>
<proteinExistence type="inferred from homology"/>
<evidence type="ECO:0000313" key="12">
    <source>
        <dbReference type="Proteomes" id="UP000253919"/>
    </source>
</evidence>
<evidence type="ECO:0000256" key="1">
    <source>
        <dbReference type="ARBA" id="ARBA00004651"/>
    </source>
</evidence>
<name>A0A369Q1K8_9BACT</name>
<dbReference type="InterPro" id="IPR036526">
    <property type="entry name" value="C-N_Hydrolase_sf"/>
</dbReference>
<dbReference type="GO" id="GO:0042158">
    <property type="term" value="P:lipoprotein biosynthetic process"/>
    <property type="evidence" value="ECO:0007669"/>
    <property type="project" value="InterPro"/>
</dbReference>
<dbReference type="EMBL" id="QASA01000002">
    <property type="protein sequence ID" value="RDC58811.1"/>
    <property type="molecule type" value="Genomic_DNA"/>
</dbReference>
<protein>
    <submittedName>
        <fullName evidence="11">Apolipoprotein N-acyltransferase</fullName>
        <ecNumber evidence="11">2.3.1.-</ecNumber>
    </submittedName>
</protein>
<evidence type="ECO:0000256" key="6">
    <source>
        <dbReference type="ARBA" id="ARBA00022989"/>
    </source>
</evidence>
<evidence type="ECO:0000256" key="5">
    <source>
        <dbReference type="ARBA" id="ARBA00022692"/>
    </source>
</evidence>
<evidence type="ECO:0000256" key="7">
    <source>
        <dbReference type="ARBA" id="ARBA00023136"/>
    </source>
</evidence>
<keyword evidence="7 9" id="KW-0472">Membrane</keyword>
<dbReference type="InterPro" id="IPR003010">
    <property type="entry name" value="C-N_Hydrolase"/>
</dbReference>
<dbReference type="GO" id="GO:0005886">
    <property type="term" value="C:plasma membrane"/>
    <property type="evidence" value="ECO:0007669"/>
    <property type="project" value="UniProtKB-SubCell"/>
</dbReference>
<organism evidence="11 12">
    <name type="scientific">Adhaeribacter pallidiroseus</name>
    <dbReference type="NCBI Taxonomy" id="2072847"/>
    <lineage>
        <taxon>Bacteria</taxon>
        <taxon>Pseudomonadati</taxon>
        <taxon>Bacteroidota</taxon>
        <taxon>Cytophagia</taxon>
        <taxon>Cytophagales</taxon>
        <taxon>Hymenobacteraceae</taxon>
        <taxon>Adhaeribacter</taxon>
    </lineage>
</organism>
<keyword evidence="4 11" id="KW-0808">Transferase</keyword>
<evidence type="ECO:0000259" key="10">
    <source>
        <dbReference type="PROSITE" id="PS50263"/>
    </source>
</evidence>
<dbReference type="PANTHER" id="PTHR38686:SF1">
    <property type="entry name" value="APOLIPOPROTEIN N-ACYLTRANSFERASE"/>
    <property type="match status" value="1"/>
</dbReference>
<comment type="similarity">
    <text evidence="2">Belongs to the CN hydrolase family. Apolipoprotein N-acyltransferase subfamily.</text>
</comment>
<evidence type="ECO:0000256" key="8">
    <source>
        <dbReference type="ARBA" id="ARBA00023315"/>
    </source>
</evidence>
<dbReference type="PANTHER" id="PTHR38686">
    <property type="entry name" value="APOLIPOPROTEIN N-ACYLTRANSFERASE"/>
    <property type="match status" value="1"/>
</dbReference>
<dbReference type="InterPro" id="IPR004563">
    <property type="entry name" value="Apolipo_AcylTrfase"/>
</dbReference>
<keyword evidence="11" id="KW-0449">Lipoprotein</keyword>